<evidence type="ECO:0000313" key="1">
    <source>
        <dbReference type="EMBL" id="KAI9275708.1"/>
    </source>
</evidence>
<dbReference type="Proteomes" id="UP001209540">
    <property type="component" value="Unassembled WGS sequence"/>
</dbReference>
<sequence length="151" mass="16762">MIKTLVSSPSITTTKMISSSNHHHNNTKSTFNKQQQELATRIVLRLTAHGMTDHVYCHCQECPFVLWTGYPIMRFVHPDHVQRLCAGLCEASKSGMAISIGDIRCCLGPSSSSSSCTTTSSPPCYDTIVHFTIMIIIVMKIHINNNNNLLL</sequence>
<reference evidence="1" key="2">
    <citation type="submission" date="2023-02" db="EMBL/GenBank/DDBJ databases">
        <authorList>
            <consortium name="DOE Joint Genome Institute"/>
            <person name="Mondo S.J."/>
            <person name="Chang Y."/>
            <person name="Wang Y."/>
            <person name="Ahrendt S."/>
            <person name="Andreopoulos W."/>
            <person name="Barry K."/>
            <person name="Beard J."/>
            <person name="Benny G.L."/>
            <person name="Blankenship S."/>
            <person name="Bonito G."/>
            <person name="Cuomo C."/>
            <person name="Desiro A."/>
            <person name="Gervers K.A."/>
            <person name="Hundley H."/>
            <person name="Kuo A."/>
            <person name="LaButti K."/>
            <person name="Lang B.F."/>
            <person name="Lipzen A."/>
            <person name="O'Donnell K."/>
            <person name="Pangilinan J."/>
            <person name="Reynolds N."/>
            <person name="Sandor L."/>
            <person name="Smith M.W."/>
            <person name="Tsang A."/>
            <person name="Grigoriev I.V."/>
            <person name="Stajich J.E."/>
            <person name="Spatafora J.W."/>
        </authorList>
    </citation>
    <scope>NUCLEOTIDE SEQUENCE</scope>
    <source>
        <strain evidence="1">RSA 2281</strain>
    </source>
</reference>
<name>A0AAD5PKK5_9FUNG</name>
<protein>
    <submittedName>
        <fullName evidence="1">Uncharacterized protein</fullName>
    </submittedName>
</protein>
<organism evidence="1 2">
    <name type="scientific">Phascolomyces articulosus</name>
    <dbReference type="NCBI Taxonomy" id="60185"/>
    <lineage>
        <taxon>Eukaryota</taxon>
        <taxon>Fungi</taxon>
        <taxon>Fungi incertae sedis</taxon>
        <taxon>Mucoromycota</taxon>
        <taxon>Mucoromycotina</taxon>
        <taxon>Mucoromycetes</taxon>
        <taxon>Mucorales</taxon>
        <taxon>Lichtheimiaceae</taxon>
        <taxon>Phascolomyces</taxon>
    </lineage>
</organism>
<evidence type="ECO:0000313" key="2">
    <source>
        <dbReference type="Proteomes" id="UP001209540"/>
    </source>
</evidence>
<gene>
    <name evidence="1" type="ORF">BDA99DRAFT_496261</name>
</gene>
<reference evidence="1" key="1">
    <citation type="journal article" date="2022" name="IScience">
        <title>Evolution of zygomycete secretomes and the origins of terrestrial fungal ecologies.</title>
        <authorList>
            <person name="Chang Y."/>
            <person name="Wang Y."/>
            <person name="Mondo S."/>
            <person name="Ahrendt S."/>
            <person name="Andreopoulos W."/>
            <person name="Barry K."/>
            <person name="Beard J."/>
            <person name="Benny G.L."/>
            <person name="Blankenship S."/>
            <person name="Bonito G."/>
            <person name="Cuomo C."/>
            <person name="Desiro A."/>
            <person name="Gervers K.A."/>
            <person name="Hundley H."/>
            <person name="Kuo A."/>
            <person name="LaButti K."/>
            <person name="Lang B.F."/>
            <person name="Lipzen A."/>
            <person name="O'Donnell K."/>
            <person name="Pangilinan J."/>
            <person name="Reynolds N."/>
            <person name="Sandor L."/>
            <person name="Smith M.E."/>
            <person name="Tsang A."/>
            <person name="Grigoriev I.V."/>
            <person name="Stajich J.E."/>
            <person name="Spatafora J.W."/>
        </authorList>
    </citation>
    <scope>NUCLEOTIDE SEQUENCE</scope>
    <source>
        <strain evidence="1">RSA 2281</strain>
    </source>
</reference>
<dbReference type="EMBL" id="JAIXMP010000003">
    <property type="protein sequence ID" value="KAI9275708.1"/>
    <property type="molecule type" value="Genomic_DNA"/>
</dbReference>
<accession>A0AAD5PKK5</accession>
<proteinExistence type="predicted"/>
<comment type="caution">
    <text evidence="1">The sequence shown here is derived from an EMBL/GenBank/DDBJ whole genome shotgun (WGS) entry which is preliminary data.</text>
</comment>
<dbReference type="AlphaFoldDB" id="A0AAD5PKK5"/>
<keyword evidence="2" id="KW-1185">Reference proteome</keyword>